<evidence type="ECO:0000313" key="1">
    <source>
        <dbReference type="EMBL" id="PCH44752.1"/>
    </source>
</evidence>
<proteinExistence type="predicted"/>
<dbReference type="Proteomes" id="UP000218811">
    <property type="component" value="Unassembled WGS sequence"/>
</dbReference>
<gene>
    <name evidence="1" type="ORF">WOLCODRAFT_154794</name>
</gene>
<dbReference type="OrthoDB" id="421671at2759"/>
<protein>
    <submittedName>
        <fullName evidence="1">Uncharacterized protein</fullName>
    </submittedName>
</protein>
<evidence type="ECO:0000313" key="2">
    <source>
        <dbReference type="Proteomes" id="UP000218811"/>
    </source>
</evidence>
<dbReference type="EMBL" id="KB468168">
    <property type="protein sequence ID" value="PCH44752.1"/>
    <property type="molecule type" value="Genomic_DNA"/>
</dbReference>
<sequence length="148" mass="16943">MPSTTCILIDQTAAFKRVYSDAKLIAPKEVEDKNSAIGLVLDGAWETDPPSVKYGFTDDVRAARMTLIEADLLLNLPTTEQYSKTHSSWKSLLAEYLNSHSAIHKRVMKRDVRTVASWNLEWIIPCHGDIIEKDAGEVWWEAYRWYLD</sequence>
<keyword evidence="2" id="KW-1185">Reference proteome</keyword>
<organism evidence="1 2">
    <name type="scientific">Wolfiporia cocos (strain MD-104)</name>
    <name type="common">Brown rot fungus</name>
    <dbReference type="NCBI Taxonomy" id="742152"/>
    <lineage>
        <taxon>Eukaryota</taxon>
        <taxon>Fungi</taxon>
        <taxon>Dikarya</taxon>
        <taxon>Basidiomycota</taxon>
        <taxon>Agaricomycotina</taxon>
        <taxon>Agaricomycetes</taxon>
        <taxon>Polyporales</taxon>
        <taxon>Phaeolaceae</taxon>
        <taxon>Wolfiporia</taxon>
    </lineage>
</organism>
<accession>A0A2H3JRH1</accession>
<dbReference type="AlphaFoldDB" id="A0A2H3JRH1"/>
<name>A0A2H3JRH1_WOLCO</name>
<reference evidence="1 2" key="1">
    <citation type="journal article" date="2012" name="Science">
        <title>The Paleozoic origin of enzymatic lignin decomposition reconstructed from 31 fungal genomes.</title>
        <authorList>
            <person name="Floudas D."/>
            <person name="Binder M."/>
            <person name="Riley R."/>
            <person name="Barry K."/>
            <person name="Blanchette R.A."/>
            <person name="Henrissat B."/>
            <person name="Martinez A.T."/>
            <person name="Otillar R."/>
            <person name="Spatafora J.W."/>
            <person name="Yadav J.S."/>
            <person name="Aerts A."/>
            <person name="Benoit I."/>
            <person name="Boyd A."/>
            <person name="Carlson A."/>
            <person name="Copeland A."/>
            <person name="Coutinho P.M."/>
            <person name="de Vries R.P."/>
            <person name="Ferreira P."/>
            <person name="Findley K."/>
            <person name="Foster B."/>
            <person name="Gaskell J."/>
            <person name="Glotzer D."/>
            <person name="Gorecki P."/>
            <person name="Heitman J."/>
            <person name="Hesse C."/>
            <person name="Hori C."/>
            <person name="Igarashi K."/>
            <person name="Jurgens J.A."/>
            <person name="Kallen N."/>
            <person name="Kersten P."/>
            <person name="Kohler A."/>
            <person name="Kuees U."/>
            <person name="Kumar T.K.A."/>
            <person name="Kuo A."/>
            <person name="LaButti K."/>
            <person name="Larrondo L.F."/>
            <person name="Lindquist E."/>
            <person name="Ling A."/>
            <person name="Lombard V."/>
            <person name="Lucas S."/>
            <person name="Lundell T."/>
            <person name="Martin R."/>
            <person name="McLaughlin D.J."/>
            <person name="Morgenstern I."/>
            <person name="Morin E."/>
            <person name="Murat C."/>
            <person name="Nagy L.G."/>
            <person name="Nolan M."/>
            <person name="Ohm R.A."/>
            <person name="Patyshakuliyeva A."/>
            <person name="Rokas A."/>
            <person name="Ruiz-Duenas F.J."/>
            <person name="Sabat G."/>
            <person name="Salamov A."/>
            <person name="Samejima M."/>
            <person name="Schmutz J."/>
            <person name="Slot J.C."/>
            <person name="St John F."/>
            <person name="Stenlid J."/>
            <person name="Sun H."/>
            <person name="Sun S."/>
            <person name="Syed K."/>
            <person name="Tsang A."/>
            <person name="Wiebenga A."/>
            <person name="Young D."/>
            <person name="Pisabarro A."/>
            <person name="Eastwood D.C."/>
            <person name="Martin F."/>
            <person name="Cullen D."/>
            <person name="Grigoriev I.V."/>
            <person name="Hibbett D.S."/>
        </authorList>
    </citation>
    <scope>NUCLEOTIDE SEQUENCE [LARGE SCALE GENOMIC DNA]</scope>
    <source>
        <strain evidence="1 2">MD-104</strain>
    </source>
</reference>